<evidence type="ECO:0000256" key="1">
    <source>
        <dbReference type="SAM" id="MobiDB-lite"/>
    </source>
</evidence>
<gene>
    <name evidence="2" type="ORF">ES332_A13G110500v1</name>
</gene>
<feature type="compositionally biased region" description="Basic and acidic residues" evidence="1">
    <location>
        <begin position="25"/>
        <end position="41"/>
    </location>
</feature>
<name>A0A5D2MIX8_GOSTO</name>
<dbReference type="AlphaFoldDB" id="A0A5D2MIX8"/>
<proteinExistence type="predicted"/>
<protein>
    <submittedName>
        <fullName evidence="2">Uncharacterized protein</fullName>
    </submittedName>
</protein>
<feature type="region of interest" description="Disordered" evidence="1">
    <location>
        <begin position="1"/>
        <end position="56"/>
    </location>
</feature>
<dbReference type="EMBL" id="CM017622">
    <property type="protein sequence ID" value="TYH91355.1"/>
    <property type="molecule type" value="Genomic_DNA"/>
</dbReference>
<reference evidence="2 3" key="1">
    <citation type="submission" date="2019-07" db="EMBL/GenBank/DDBJ databases">
        <title>WGS assembly of Gossypium tomentosum.</title>
        <authorList>
            <person name="Chen Z.J."/>
            <person name="Sreedasyam A."/>
            <person name="Ando A."/>
            <person name="Song Q."/>
            <person name="De L."/>
            <person name="Hulse-Kemp A."/>
            <person name="Ding M."/>
            <person name="Ye W."/>
            <person name="Kirkbride R."/>
            <person name="Jenkins J."/>
            <person name="Plott C."/>
            <person name="Lovell J."/>
            <person name="Lin Y.-M."/>
            <person name="Vaughn R."/>
            <person name="Liu B."/>
            <person name="Li W."/>
            <person name="Simpson S."/>
            <person name="Scheffler B."/>
            <person name="Saski C."/>
            <person name="Grover C."/>
            <person name="Hu G."/>
            <person name="Conover J."/>
            <person name="Carlson J."/>
            <person name="Shu S."/>
            <person name="Boston L."/>
            <person name="Williams M."/>
            <person name="Peterson D."/>
            <person name="Mcgee K."/>
            <person name="Jones D."/>
            <person name="Wendel J."/>
            <person name="Stelly D."/>
            <person name="Grimwood J."/>
            <person name="Schmutz J."/>
        </authorList>
    </citation>
    <scope>NUCLEOTIDE SEQUENCE [LARGE SCALE GENOMIC DNA]</scope>
    <source>
        <strain evidence="2">7179.01</strain>
    </source>
</reference>
<sequence>GGNTFHWAANDDGVRRQSSGSSARQPKDKGKITGRKGESFERQIIPSTARRNNGGGALRVTARVLKENELIFLINKI</sequence>
<evidence type="ECO:0000313" key="2">
    <source>
        <dbReference type="EMBL" id="TYH91355.1"/>
    </source>
</evidence>
<feature type="non-terminal residue" evidence="2">
    <location>
        <position position="1"/>
    </location>
</feature>
<dbReference type="Proteomes" id="UP000322667">
    <property type="component" value="Chromosome A13"/>
</dbReference>
<evidence type="ECO:0000313" key="3">
    <source>
        <dbReference type="Proteomes" id="UP000322667"/>
    </source>
</evidence>
<accession>A0A5D2MIX8</accession>
<keyword evidence="3" id="KW-1185">Reference proteome</keyword>
<organism evidence="2 3">
    <name type="scientific">Gossypium tomentosum</name>
    <name type="common">Hawaiian cotton</name>
    <name type="synonym">Gossypium sandvicense</name>
    <dbReference type="NCBI Taxonomy" id="34277"/>
    <lineage>
        <taxon>Eukaryota</taxon>
        <taxon>Viridiplantae</taxon>
        <taxon>Streptophyta</taxon>
        <taxon>Embryophyta</taxon>
        <taxon>Tracheophyta</taxon>
        <taxon>Spermatophyta</taxon>
        <taxon>Magnoliopsida</taxon>
        <taxon>eudicotyledons</taxon>
        <taxon>Gunneridae</taxon>
        <taxon>Pentapetalae</taxon>
        <taxon>rosids</taxon>
        <taxon>malvids</taxon>
        <taxon>Malvales</taxon>
        <taxon>Malvaceae</taxon>
        <taxon>Malvoideae</taxon>
        <taxon>Gossypium</taxon>
    </lineage>
</organism>